<dbReference type="SUPFAM" id="SSF48317">
    <property type="entry name" value="Acid phosphatase/Vanadium-dependent haloperoxidase"/>
    <property type="match status" value="1"/>
</dbReference>
<feature type="transmembrane region" description="Helical" evidence="4">
    <location>
        <begin position="151"/>
        <end position="173"/>
    </location>
</feature>
<keyword evidence="4" id="KW-0812">Transmembrane</keyword>
<evidence type="ECO:0000256" key="2">
    <source>
        <dbReference type="ARBA" id="ARBA00032707"/>
    </source>
</evidence>
<feature type="domain" description="Phosphatidic acid phosphatase type 2/haloperoxidase" evidence="5">
    <location>
        <begin position="81"/>
        <end position="192"/>
    </location>
</feature>
<dbReference type="InterPro" id="IPR036938">
    <property type="entry name" value="PAP2/HPO_sf"/>
</dbReference>
<organism evidence="6">
    <name type="scientific">Pseudomonas graminis</name>
    <dbReference type="NCBI Taxonomy" id="158627"/>
    <lineage>
        <taxon>Bacteria</taxon>
        <taxon>Pseudomonadati</taxon>
        <taxon>Pseudomonadota</taxon>
        <taxon>Gammaproteobacteria</taxon>
        <taxon>Pseudomonadales</taxon>
        <taxon>Pseudomonadaceae</taxon>
        <taxon>Pseudomonas</taxon>
    </lineage>
</organism>
<evidence type="ECO:0000256" key="3">
    <source>
        <dbReference type="ARBA" id="ARBA00047594"/>
    </source>
</evidence>
<dbReference type="EC" id="3.6.1.27" evidence="1"/>
<dbReference type="CDD" id="cd03392">
    <property type="entry name" value="PAP2_like_2"/>
    <property type="match status" value="1"/>
</dbReference>
<feature type="transmembrane region" description="Helical" evidence="4">
    <location>
        <begin position="179"/>
        <end position="199"/>
    </location>
</feature>
<dbReference type="GO" id="GO:0050380">
    <property type="term" value="F:undecaprenyl-diphosphatase activity"/>
    <property type="evidence" value="ECO:0007669"/>
    <property type="project" value="UniProtKB-EC"/>
</dbReference>
<dbReference type="Gene3D" id="1.20.144.10">
    <property type="entry name" value="Phosphatidic acid phosphatase type 2/haloperoxidase"/>
    <property type="match status" value="1"/>
</dbReference>
<evidence type="ECO:0000256" key="1">
    <source>
        <dbReference type="ARBA" id="ARBA00012374"/>
    </source>
</evidence>
<dbReference type="AlphaFoldDB" id="A0A7C2BFY4"/>
<dbReference type="PANTHER" id="PTHR14969">
    <property type="entry name" value="SPHINGOSINE-1-PHOSPHATE PHOSPHOHYDROLASE"/>
    <property type="match status" value="1"/>
</dbReference>
<dbReference type="Pfam" id="PF01569">
    <property type="entry name" value="PAP2"/>
    <property type="match status" value="1"/>
</dbReference>
<feature type="transmembrane region" description="Helical" evidence="4">
    <location>
        <begin position="121"/>
        <end position="139"/>
    </location>
</feature>
<sequence length="216" mass="23592">MLVAALVMVCAMTFLAFAVIDWSYASDIDHRVNTLFAPFRAPWLVQLFAQVTSLGTIVSMSTIVIIVSGLLWSAGRLQVLIPLWVSFVGAEATTWSIKYGIDRVRPDFITGITEANPSFPSGHATASTVVLGFIAFIIARDLKSRSQRVETAYWAAVAIATICLSRMFLSLHYLSDVLAGWLVGSLWLLIGVAITQWQINRAQPSAKLSSGVRRAS</sequence>
<feature type="transmembrane region" description="Helical" evidence="4">
    <location>
        <begin position="49"/>
        <end position="72"/>
    </location>
</feature>
<dbReference type="SMART" id="SM00014">
    <property type="entry name" value="acidPPc"/>
    <property type="match status" value="1"/>
</dbReference>
<evidence type="ECO:0000256" key="4">
    <source>
        <dbReference type="SAM" id="Phobius"/>
    </source>
</evidence>
<protein>
    <recommendedName>
        <fullName evidence="1">undecaprenyl-diphosphate phosphatase</fullName>
        <ecNumber evidence="1">3.6.1.27</ecNumber>
    </recommendedName>
    <alternativeName>
        <fullName evidence="2">Undecaprenyl pyrophosphate phosphatase</fullName>
    </alternativeName>
</protein>
<comment type="caution">
    <text evidence="6">The sequence shown here is derived from an EMBL/GenBank/DDBJ whole genome shotgun (WGS) entry which is preliminary data.</text>
</comment>
<keyword evidence="4" id="KW-1133">Transmembrane helix</keyword>
<keyword evidence="4" id="KW-0472">Membrane</keyword>
<dbReference type="EMBL" id="DSIN01000021">
    <property type="protein sequence ID" value="HEF26537.1"/>
    <property type="molecule type" value="Genomic_DNA"/>
</dbReference>
<evidence type="ECO:0000313" key="6">
    <source>
        <dbReference type="EMBL" id="HEF26537.1"/>
    </source>
</evidence>
<name>A0A7C2BFY4_9PSED</name>
<gene>
    <name evidence="6" type="ORF">ENP23_12240</name>
</gene>
<feature type="transmembrane region" description="Helical" evidence="4">
    <location>
        <begin position="79"/>
        <end position="101"/>
    </location>
</feature>
<comment type="catalytic activity">
    <reaction evidence="3">
        <text>di-trans,octa-cis-undecaprenyl diphosphate + H2O = di-trans,octa-cis-undecaprenyl phosphate + phosphate + H(+)</text>
        <dbReference type="Rhea" id="RHEA:28094"/>
        <dbReference type="ChEBI" id="CHEBI:15377"/>
        <dbReference type="ChEBI" id="CHEBI:15378"/>
        <dbReference type="ChEBI" id="CHEBI:43474"/>
        <dbReference type="ChEBI" id="CHEBI:58405"/>
        <dbReference type="ChEBI" id="CHEBI:60392"/>
        <dbReference type="EC" id="3.6.1.27"/>
    </reaction>
</comment>
<evidence type="ECO:0000259" key="5">
    <source>
        <dbReference type="SMART" id="SM00014"/>
    </source>
</evidence>
<reference evidence="6" key="1">
    <citation type="journal article" date="2020" name="mSystems">
        <title>Genome- and Community-Level Interaction Insights into Carbon Utilization and Element Cycling Functions of Hydrothermarchaeota in Hydrothermal Sediment.</title>
        <authorList>
            <person name="Zhou Z."/>
            <person name="Liu Y."/>
            <person name="Xu W."/>
            <person name="Pan J."/>
            <person name="Luo Z.H."/>
            <person name="Li M."/>
        </authorList>
    </citation>
    <scope>NUCLEOTIDE SEQUENCE [LARGE SCALE GENOMIC DNA]</scope>
    <source>
        <strain evidence="6">SpSt-200</strain>
    </source>
</reference>
<dbReference type="PANTHER" id="PTHR14969:SF13">
    <property type="entry name" value="AT30094P"/>
    <property type="match status" value="1"/>
</dbReference>
<accession>A0A7C2BFY4</accession>
<proteinExistence type="predicted"/>
<dbReference type="InterPro" id="IPR000326">
    <property type="entry name" value="PAP2/HPO"/>
</dbReference>